<evidence type="ECO:0000313" key="1">
    <source>
        <dbReference type="EMBL" id="KAG2112217.1"/>
    </source>
</evidence>
<name>A0A9P7JVV2_9AGAM</name>
<gene>
    <name evidence="1" type="ORF">F5147DRAFT_650871</name>
</gene>
<comment type="caution">
    <text evidence="1">The sequence shown here is derived from an EMBL/GenBank/DDBJ whole genome shotgun (WGS) entry which is preliminary data.</text>
</comment>
<reference evidence="1" key="1">
    <citation type="journal article" date="2020" name="New Phytol.">
        <title>Comparative genomics reveals dynamic genome evolution in host specialist ectomycorrhizal fungi.</title>
        <authorList>
            <person name="Lofgren L.A."/>
            <person name="Nguyen N.H."/>
            <person name="Vilgalys R."/>
            <person name="Ruytinx J."/>
            <person name="Liao H.L."/>
            <person name="Branco S."/>
            <person name="Kuo A."/>
            <person name="LaButti K."/>
            <person name="Lipzen A."/>
            <person name="Andreopoulos W."/>
            <person name="Pangilinan J."/>
            <person name="Riley R."/>
            <person name="Hundley H."/>
            <person name="Na H."/>
            <person name="Barry K."/>
            <person name="Grigoriev I.V."/>
            <person name="Stajich J.E."/>
            <person name="Kennedy P.G."/>
        </authorList>
    </citation>
    <scope>NUCLEOTIDE SEQUENCE</scope>
    <source>
        <strain evidence="1">FC423</strain>
    </source>
</reference>
<dbReference type="Proteomes" id="UP000823399">
    <property type="component" value="Unassembled WGS sequence"/>
</dbReference>
<protein>
    <submittedName>
        <fullName evidence="1">Uncharacterized protein</fullName>
    </submittedName>
</protein>
<dbReference type="GeneID" id="64695733"/>
<organism evidence="1 2">
    <name type="scientific">Suillus discolor</name>
    <dbReference type="NCBI Taxonomy" id="1912936"/>
    <lineage>
        <taxon>Eukaryota</taxon>
        <taxon>Fungi</taxon>
        <taxon>Dikarya</taxon>
        <taxon>Basidiomycota</taxon>
        <taxon>Agaricomycotina</taxon>
        <taxon>Agaricomycetes</taxon>
        <taxon>Agaricomycetidae</taxon>
        <taxon>Boletales</taxon>
        <taxon>Suillineae</taxon>
        <taxon>Suillaceae</taxon>
        <taxon>Suillus</taxon>
    </lineage>
</organism>
<dbReference type="AlphaFoldDB" id="A0A9P7JVV2"/>
<sequence length="185" mass="21709">MEELSLQHYEPEQDYEEKLGKLKIKVGGEAEPAKSVQSSQDWSVAYSLFARAMHFAFPHRIDEIDNYGNFIHQKFAQNISKYHSHVIAFNKAVRKRVSRRRDLQLSDFDQFSDLYEGHFLLSGRCVNEEAMKRSGVLQEMELQILQSVRFILQLPTCLFEVRKFRAPQEELPLLNLLKLMPFQDT</sequence>
<dbReference type="EMBL" id="JABBWM010000015">
    <property type="protein sequence ID" value="KAG2112217.1"/>
    <property type="molecule type" value="Genomic_DNA"/>
</dbReference>
<dbReference type="RefSeq" id="XP_041295148.1">
    <property type="nucleotide sequence ID" value="XM_041433474.1"/>
</dbReference>
<evidence type="ECO:0000313" key="2">
    <source>
        <dbReference type="Proteomes" id="UP000823399"/>
    </source>
</evidence>
<proteinExistence type="predicted"/>
<dbReference type="OrthoDB" id="2675409at2759"/>
<keyword evidence="2" id="KW-1185">Reference proteome</keyword>
<accession>A0A9P7JVV2</accession>